<dbReference type="InterPro" id="IPR029064">
    <property type="entry name" value="Ribosomal_eL30-like_sf"/>
</dbReference>
<sequence length="152" mass="17297">MADTENQAADRLQTAMHGTPQLHPDEQHRYLGTFRERVAVGVTVYQIKRYDYVDQLNRAFADYPDFRLLINGNLDEDILGPYMKAVAQAGVAFTLKTDSIYHTGDDNYALVLMTDHAINEDVIDIDQRYPKATPVDDQPKKAGLFGKFKKLF</sequence>
<dbReference type="PIRSF" id="PIRSF034303">
    <property type="entry name" value="DUF1694"/>
    <property type="match status" value="1"/>
</dbReference>
<comment type="caution">
    <text evidence="2">The sequence shown here is derived from an EMBL/GenBank/DDBJ whole genome shotgun (WGS) entry which is preliminary data.</text>
</comment>
<accession>A0A0R2NHL4</accession>
<gene>
    <name evidence="2" type="ORF">DY78_GL002119</name>
</gene>
<dbReference type="Pfam" id="PF07997">
    <property type="entry name" value="DUF1694"/>
    <property type="match status" value="1"/>
</dbReference>
<dbReference type="EMBL" id="AYGX02000177">
    <property type="protein sequence ID" value="KRO22282.1"/>
    <property type="molecule type" value="Genomic_DNA"/>
</dbReference>
<dbReference type="Proteomes" id="UP000050920">
    <property type="component" value="Unassembled WGS sequence"/>
</dbReference>
<evidence type="ECO:0000313" key="3">
    <source>
        <dbReference type="Proteomes" id="UP000050920"/>
    </source>
</evidence>
<name>A0A0R2NHL4_9LACO</name>
<dbReference type="RefSeq" id="WP_024625244.1">
    <property type="nucleotide sequence ID" value="NZ_AYGX02000177.1"/>
</dbReference>
<organism evidence="2 3">
    <name type="scientific">Lactiplantibacillus fabifermentans DSM 21115</name>
    <dbReference type="NCBI Taxonomy" id="1413187"/>
    <lineage>
        <taxon>Bacteria</taxon>
        <taxon>Bacillati</taxon>
        <taxon>Bacillota</taxon>
        <taxon>Bacilli</taxon>
        <taxon>Lactobacillales</taxon>
        <taxon>Lactobacillaceae</taxon>
        <taxon>Lactiplantibacillus</taxon>
    </lineage>
</organism>
<dbReference type="SUPFAM" id="SSF160515">
    <property type="entry name" value="YueI-like"/>
    <property type="match status" value="1"/>
</dbReference>
<evidence type="ECO:0000256" key="1">
    <source>
        <dbReference type="SAM" id="MobiDB-lite"/>
    </source>
</evidence>
<dbReference type="AlphaFoldDB" id="A0A0R2NHL4"/>
<proteinExistence type="predicted"/>
<protein>
    <recommendedName>
        <fullName evidence="4">DUF1694 domain-containing protein</fullName>
    </recommendedName>
</protein>
<evidence type="ECO:0008006" key="4">
    <source>
        <dbReference type="Google" id="ProtNLM"/>
    </source>
</evidence>
<reference evidence="2 3" key="1">
    <citation type="journal article" date="2015" name="Genome Announc.">
        <title>Expanding the biotechnology potential of lactobacilli through comparative genomics of 213 strains and associated genera.</title>
        <authorList>
            <person name="Sun Z."/>
            <person name="Harris H.M."/>
            <person name="McCann A."/>
            <person name="Guo C."/>
            <person name="Argimon S."/>
            <person name="Zhang W."/>
            <person name="Yang X."/>
            <person name="Jeffery I.B."/>
            <person name="Cooney J.C."/>
            <person name="Kagawa T.F."/>
            <person name="Liu W."/>
            <person name="Song Y."/>
            <person name="Salvetti E."/>
            <person name="Wrobel A."/>
            <person name="Rasinkangas P."/>
            <person name="Parkhill J."/>
            <person name="Rea M.C."/>
            <person name="O'Sullivan O."/>
            <person name="Ritari J."/>
            <person name="Douillard F.P."/>
            <person name="Paul Ross R."/>
            <person name="Yang R."/>
            <person name="Briner A.E."/>
            <person name="Felis G.E."/>
            <person name="de Vos W.M."/>
            <person name="Barrangou R."/>
            <person name="Klaenhammer T.R."/>
            <person name="Caufield P.W."/>
            <person name="Cui Y."/>
            <person name="Zhang H."/>
            <person name="O'Toole P.W."/>
        </authorList>
    </citation>
    <scope>NUCLEOTIDE SEQUENCE [LARGE SCALE GENOMIC DNA]</scope>
    <source>
        <strain evidence="2 3">DSM 21115</strain>
    </source>
</reference>
<keyword evidence="3" id="KW-1185">Reference proteome</keyword>
<feature type="region of interest" description="Disordered" evidence="1">
    <location>
        <begin position="1"/>
        <end position="24"/>
    </location>
</feature>
<dbReference type="Gene3D" id="3.30.1330.30">
    <property type="match status" value="1"/>
</dbReference>
<evidence type="ECO:0000313" key="2">
    <source>
        <dbReference type="EMBL" id="KRO22282.1"/>
    </source>
</evidence>
<dbReference type="InterPro" id="IPR012543">
    <property type="entry name" value="DUF1694"/>
</dbReference>